<feature type="compositionally biased region" description="Acidic residues" evidence="1">
    <location>
        <begin position="105"/>
        <end position="129"/>
    </location>
</feature>
<dbReference type="Proteomes" id="UP000784294">
    <property type="component" value="Unassembled WGS sequence"/>
</dbReference>
<reference evidence="2" key="1">
    <citation type="submission" date="2018-11" db="EMBL/GenBank/DDBJ databases">
        <authorList>
            <consortium name="Pathogen Informatics"/>
        </authorList>
    </citation>
    <scope>NUCLEOTIDE SEQUENCE</scope>
</reference>
<evidence type="ECO:0000256" key="1">
    <source>
        <dbReference type="SAM" id="MobiDB-lite"/>
    </source>
</evidence>
<dbReference type="EMBL" id="CAAALY010048530">
    <property type="protein sequence ID" value="VEL20903.1"/>
    <property type="molecule type" value="Genomic_DNA"/>
</dbReference>
<comment type="caution">
    <text evidence="2">The sequence shown here is derived from an EMBL/GenBank/DDBJ whole genome shotgun (WGS) entry which is preliminary data.</text>
</comment>
<feature type="region of interest" description="Disordered" evidence="1">
    <location>
        <begin position="92"/>
        <end position="147"/>
    </location>
</feature>
<proteinExistence type="predicted"/>
<feature type="region of interest" description="Disordered" evidence="1">
    <location>
        <begin position="1"/>
        <end position="27"/>
    </location>
</feature>
<feature type="compositionally biased region" description="Polar residues" evidence="1">
    <location>
        <begin position="135"/>
        <end position="147"/>
    </location>
</feature>
<organism evidence="2 3">
    <name type="scientific">Protopolystoma xenopodis</name>
    <dbReference type="NCBI Taxonomy" id="117903"/>
    <lineage>
        <taxon>Eukaryota</taxon>
        <taxon>Metazoa</taxon>
        <taxon>Spiralia</taxon>
        <taxon>Lophotrochozoa</taxon>
        <taxon>Platyhelminthes</taxon>
        <taxon>Monogenea</taxon>
        <taxon>Polyopisthocotylea</taxon>
        <taxon>Polystomatidea</taxon>
        <taxon>Polystomatidae</taxon>
        <taxon>Protopolystoma</taxon>
    </lineage>
</organism>
<accession>A0A448WV06</accession>
<protein>
    <submittedName>
        <fullName evidence="2">Uncharacterized protein</fullName>
    </submittedName>
</protein>
<dbReference type="AlphaFoldDB" id="A0A448WV06"/>
<gene>
    <name evidence="2" type="ORF">PXEA_LOCUS14343</name>
</gene>
<name>A0A448WV06_9PLAT</name>
<keyword evidence="3" id="KW-1185">Reference proteome</keyword>
<evidence type="ECO:0000313" key="2">
    <source>
        <dbReference type="EMBL" id="VEL20903.1"/>
    </source>
</evidence>
<evidence type="ECO:0000313" key="3">
    <source>
        <dbReference type="Proteomes" id="UP000784294"/>
    </source>
</evidence>
<sequence>MTQEETYTNHGEQVEFEDEQVDEEEIEDELGVEEDAIFGTENTARAAANLLLGLSQLQRFRRQSGYMSSNLDSSGTSTTSAGGAFSASVATSITAGTTTNPAKDVEDEEEPGEAGAEDDNELILEDEDSHEPLQASHNASSKSTASA</sequence>
<feature type="compositionally biased region" description="Polar residues" evidence="1">
    <location>
        <begin position="1"/>
        <end position="11"/>
    </location>
</feature>
<feature type="compositionally biased region" description="Acidic residues" evidence="1">
    <location>
        <begin position="14"/>
        <end position="27"/>
    </location>
</feature>